<organism evidence="2 3">
    <name type="scientific">Araneus ventricosus</name>
    <name type="common">Orbweaver spider</name>
    <name type="synonym">Epeira ventricosa</name>
    <dbReference type="NCBI Taxonomy" id="182803"/>
    <lineage>
        <taxon>Eukaryota</taxon>
        <taxon>Metazoa</taxon>
        <taxon>Ecdysozoa</taxon>
        <taxon>Arthropoda</taxon>
        <taxon>Chelicerata</taxon>
        <taxon>Arachnida</taxon>
        <taxon>Araneae</taxon>
        <taxon>Araneomorphae</taxon>
        <taxon>Entelegynae</taxon>
        <taxon>Araneoidea</taxon>
        <taxon>Araneidae</taxon>
        <taxon>Araneus</taxon>
    </lineage>
</organism>
<evidence type="ECO:0000259" key="1">
    <source>
        <dbReference type="Pfam" id="PF14214"/>
    </source>
</evidence>
<comment type="caution">
    <text evidence="2">The sequence shown here is derived from an EMBL/GenBank/DDBJ whole genome shotgun (WGS) entry which is preliminary data.</text>
</comment>
<dbReference type="OrthoDB" id="1728974at2759"/>
<protein>
    <recommendedName>
        <fullName evidence="1">Helitron helicase-like domain-containing protein</fullName>
    </recommendedName>
</protein>
<gene>
    <name evidence="2" type="ORF">AVEN_195313_1</name>
</gene>
<proteinExistence type="predicted"/>
<name>A0A4Y2ID67_ARAVE</name>
<dbReference type="EMBL" id="BGPR01002532">
    <property type="protein sequence ID" value="GBM75006.1"/>
    <property type="molecule type" value="Genomic_DNA"/>
</dbReference>
<feature type="domain" description="Helitron helicase-like" evidence="1">
    <location>
        <begin position="35"/>
        <end position="142"/>
    </location>
</feature>
<reference evidence="2 3" key="1">
    <citation type="journal article" date="2019" name="Sci. Rep.">
        <title>Orb-weaving spider Araneus ventricosus genome elucidates the spidroin gene catalogue.</title>
        <authorList>
            <person name="Kono N."/>
            <person name="Nakamura H."/>
            <person name="Ohtoshi R."/>
            <person name="Moran D.A.P."/>
            <person name="Shinohara A."/>
            <person name="Yoshida Y."/>
            <person name="Fujiwara M."/>
            <person name="Mori M."/>
            <person name="Tomita M."/>
            <person name="Arakawa K."/>
        </authorList>
    </citation>
    <scope>NUCLEOTIDE SEQUENCE [LARGE SCALE GENOMIC DNA]</scope>
</reference>
<keyword evidence="3" id="KW-1185">Reference proteome</keyword>
<sequence length="152" mass="17688">MFPRGEDGYAINFNQVVEPGTSNQINKMVSAVSFYVYHLMVRSTENRLLNYRQLLHQYLVDMYAKIEAERLLFIRLNQKKLRVDEYIHLKDAITNDIDPDNHGKLVILPSTFTGCPRNMHKYAQDAITYLHHGGKPALFITYKLQRDGPKCD</sequence>
<evidence type="ECO:0000313" key="2">
    <source>
        <dbReference type="EMBL" id="GBM75006.1"/>
    </source>
</evidence>
<dbReference type="Pfam" id="PF14214">
    <property type="entry name" value="Helitron_like_N"/>
    <property type="match status" value="1"/>
</dbReference>
<dbReference type="InterPro" id="IPR025476">
    <property type="entry name" value="Helitron_helicase-like"/>
</dbReference>
<dbReference type="AlphaFoldDB" id="A0A4Y2ID67"/>
<dbReference type="Proteomes" id="UP000499080">
    <property type="component" value="Unassembled WGS sequence"/>
</dbReference>
<dbReference type="PANTHER" id="PTHR45786:SF74">
    <property type="entry name" value="ATP-DEPENDENT DNA HELICASE"/>
    <property type="match status" value="1"/>
</dbReference>
<accession>A0A4Y2ID67</accession>
<dbReference type="PANTHER" id="PTHR45786">
    <property type="entry name" value="DNA BINDING PROTEIN-LIKE"/>
    <property type="match status" value="1"/>
</dbReference>
<evidence type="ECO:0000313" key="3">
    <source>
        <dbReference type="Proteomes" id="UP000499080"/>
    </source>
</evidence>